<dbReference type="SUPFAM" id="SSF82199">
    <property type="entry name" value="SET domain"/>
    <property type="match status" value="1"/>
</dbReference>
<dbReference type="EMBL" id="BDGG01000010">
    <property type="protein sequence ID" value="GAV04374.1"/>
    <property type="molecule type" value="Genomic_DNA"/>
</dbReference>
<protein>
    <recommendedName>
        <fullName evidence="3">SET domain-containing protein</fullName>
    </recommendedName>
</protein>
<dbReference type="OrthoDB" id="265717at2759"/>
<dbReference type="Proteomes" id="UP000186922">
    <property type="component" value="Unassembled WGS sequence"/>
</dbReference>
<sequence length="450" mass="51427">MSSYWQDVDWSSGRHQRECSAVASVGSREEAMKFPADFFLMVHAINRLRNNETADVDACVPPIDRTFNVLLSHSDDMKNNADRMSVFEEVKGKVVRCLGENLRLDEEMLLRIYGCLQINCFGIRDPFFMERGEGLYLDPSIIDHSCERNATFLFDGLNITIKAFSDIKAFEDSRISYTELFVPTCVRKRRFTKNYFFDCRCRLCDGSSFADLFPVRCDNVHCSAAVPTEERALLPCSSCGQNPACTAEQLDRSSLLMRRHLEGVEENDDRITIAEFSLTEILDDFDIIRARCEKVLHRDNMLLGMVQDRRGRLLSTMERYDEAFAAFQQSLTSMRKFFSPNDIKFALQLLKTALSAFLSGSYLSASLFLAEAARILKVCEGSSRPLVVLANTLLERLRDFDGEIYEADPDCNAPDHYFLVKSLLALLCNVRMEEKFLDVEDSIVPYLDHQ</sequence>
<dbReference type="PANTHER" id="PTHR12197:SF251">
    <property type="entry name" value="EG:BACR7C10.4 PROTEIN"/>
    <property type="match status" value="1"/>
</dbReference>
<dbReference type="InterPro" id="IPR050869">
    <property type="entry name" value="H3K4_H4K5_MeTrfase"/>
</dbReference>
<dbReference type="InterPro" id="IPR046341">
    <property type="entry name" value="SET_dom_sf"/>
</dbReference>
<evidence type="ECO:0008006" key="3">
    <source>
        <dbReference type="Google" id="ProtNLM"/>
    </source>
</evidence>
<gene>
    <name evidence="1" type="primary">RvY_14662-1</name>
    <name evidence="1" type="synonym">RvY_14662.1</name>
    <name evidence="1" type="ORF">RvY_14662</name>
</gene>
<dbReference type="Gene3D" id="1.25.40.10">
    <property type="entry name" value="Tetratricopeptide repeat domain"/>
    <property type="match status" value="1"/>
</dbReference>
<reference evidence="1 2" key="1">
    <citation type="journal article" date="2016" name="Nat. Commun.">
        <title>Extremotolerant tardigrade genome and improved radiotolerance of human cultured cells by tardigrade-unique protein.</title>
        <authorList>
            <person name="Hashimoto T."/>
            <person name="Horikawa D.D."/>
            <person name="Saito Y."/>
            <person name="Kuwahara H."/>
            <person name="Kozuka-Hata H."/>
            <person name="Shin-I T."/>
            <person name="Minakuchi Y."/>
            <person name="Ohishi K."/>
            <person name="Motoyama A."/>
            <person name="Aizu T."/>
            <person name="Enomoto A."/>
            <person name="Kondo K."/>
            <person name="Tanaka S."/>
            <person name="Hara Y."/>
            <person name="Koshikawa S."/>
            <person name="Sagara H."/>
            <person name="Miura T."/>
            <person name="Yokobori S."/>
            <person name="Miyagawa K."/>
            <person name="Suzuki Y."/>
            <person name="Kubo T."/>
            <person name="Oyama M."/>
            <person name="Kohara Y."/>
            <person name="Fujiyama A."/>
            <person name="Arakawa K."/>
            <person name="Katayama T."/>
            <person name="Toyoda A."/>
            <person name="Kunieda T."/>
        </authorList>
    </citation>
    <scope>NUCLEOTIDE SEQUENCE [LARGE SCALE GENOMIC DNA]</scope>
    <source>
        <strain evidence="1 2">YOKOZUNA-1</strain>
    </source>
</reference>
<comment type="caution">
    <text evidence="1">The sequence shown here is derived from an EMBL/GenBank/DDBJ whole genome shotgun (WGS) entry which is preliminary data.</text>
</comment>
<dbReference type="InterPro" id="IPR011990">
    <property type="entry name" value="TPR-like_helical_dom_sf"/>
</dbReference>
<keyword evidence="2" id="KW-1185">Reference proteome</keyword>
<dbReference type="STRING" id="947166.A0A1D1VZC3"/>
<accession>A0A1D1VZC3</accession>
<evidence type="ECO:0000313" key="2">
    <source>
        <dbReference type="Proteomes" id="UP000186922"/>
    </source>
</evidence>
<proteinExistence type="predicted"/>
<dbReference type="PANTHER" id="PTHR12197">
    <property type="entry name" value="HISTONE-LYSINE N-METHYLTRANSFERASE SMYD"/>
    <property type="match status" value="1"/>
</dbReference>
<dbReference type="GO" id="GO:0005634">
    <property type="term" value="C:nucleus"/>
    <property type="evidence" value="ECO:0007669"/>
    <property type="project" value="TreeGrafter"/>
</dbReference>
<name>A0A1D1VZC3_RAMVA</name>
<dbReference type="Gene3D" id="2.170.270.10">
    <property type="entry name" value="SET domain"/>
    <property type="match status" value="1"/>
</dbReference>
<evidence type="ECO:0000313" key="1">
    <source>
        <dbReference type="EMBL" id="GAV04374.1"/>
    </source>
</evidence>
<dbReference type="AlphaFoldDB" id="A0A1D1VZC3"/>
<organism evidence="1 2">
    <name type="scientific">Ramazzottius varieornatus</name>
    <name type="common">Water bear</name>
    <name type="synonym">Tardigrade</name>
    <dbReference type="NCBI Taxonomy" id="947166"/>
    <lineage>
        <taxon>Eukaryota</taxon>
        <taxon>Metazoa</taxon>
        <taxon>Ecdysozoa</taxon>
        <taxon>Tardigrada</taxon>
        <taxon>Eutardigrada</taxon>
        <taxon>Parachela</taxon>
        <taxon>Hypsibioidea</taxon>
        <taxon>Ramazzottiidae</taxon>
        <taxon>Ramazzottius</taxon>
    </lineage>
</organism>